<sequence length="679" mass="76756">PSQSRRYQYLPLRSGSGGAEDAFNIRLLHLLPSADDQSPLRCHLIETSIPVNQDTDSPSVLYHALSYTWGDPIFPATLEVVVRSESREGDQTLPDQAGVINITENLQSALQNLRKPDVTLVLWVDAVCINQVDVAERNSQVTNMPKIYSQASSVIVWLGRDSEISGHDARAITFLRDLATLITDLEHTPNSSDSWRKRLDINRVVTGFLKDSGLKSLQWFLDRPWFCRRWIIQEVVLAKNVVVHCGSWSIPWDTLEVAMKEISGNIMGPFTESNERNMKTVTEMRHLWKYTKTAHPMGTLTRFAHFECSDPRDRLYALYGVIQKWDPLYRREIDDIDYTLSTRDLFTKFSLLLLYLRQSNPWKTRDFGSRFRLLQIASSFRQHGLASKLENGERHDMASWVVDWTGTLRFEPFEPPRLATSSVWLGASHVDHDKPGMPVRLSTRPLGGTISLLLAGVVVDLVTAVVPLDVEPLLDTGNIYRAKQEINNFLCEFARLVQSANFKSREDGNWYEHDDVQTRVRHQSHLVAAIAASLVADWNHTPANSYFGQAFQFRDDFKEQLKKSEYHLPEILHKWPAYVELVALTMRGRSLVMTASGYIGIAGDDTAVGDLICLLEGSTIPFIFRSQGKAAETINGIVEVPNAVKCATSFTDALLEFDRDPAACATFQVVSDAYIHGLF</sequence>
<protein>
    <submittedName>
        <fullName evidence="2">Heterokaryon incompatibility protein-domain-containing protein</fullName>
    </submittedName>
</protein>
<dbReference type="Proteomes" id="UP001174936">
    <property type="component" value="Unassembled WGS sequence"/>
</dbReference>
<gene>
    <name evidence="2" type="ORF">B0T16DRAFT_292167</name>
</gene>
<evidence type="ECO:0000313" key="3">
    <source>
        <dbReference type="Proteomes" id="UP001174936"/>
    </source>
</evidence>
<dbReference type="AlphaFoldDB" id="A0AA39YTS5"/>
<dbReference type="PANTHER" id="PTHR24148:SF73">
    <property type="entry name" value="HET DOMAIN PROTEIN (AFU_ORTHOLOGUE AFUA_8G01020)"/>
    <property type="match status" value="1"/>
</dbReference>
<dbReference type="PANTHER" id="PTHR24148">
    <property type="entry name" value="ANKYRIN REPEAT DOMAIN-CONTAINING PROTEIN 39 HOMOLOG-RELATED"/>
    <property type="match status" value="1"/>
</dbReference>
<comment type="caution">
    <text evidence="2">The sequence shown here is derived from an EMBL/GenBank/DDBJ whole genome shotgun (WGS) entry which is preliminary data.</text>
</comment>
<name>A0AA39YTS5_9PEZI</name>
<dbReference type="EMBL" id="JAULSV010000001">
    <property type="protein sequence ID" value="KAK0657836.1"/>
    <property type="molecule type" value="Genomic_DNA"/>
</dbReference>
<dbReference type="Pfam" id="PF06985">
    <property type="entry name" value="HET"/>
    <property type="match status" value="1"/>
</dbReference>
<accession>A0AA39YTS5</accession>
<evidence type="ECO:0000259" key="1">
    <source>
        <dbReference type="Pfam" id="PF06985"/>
    </source>
</evidence>
<feature type="non-terminal residue" evidence="2">
    <location>
        <position position="1"/>
    </location>
</feature>
<dbReference type="InterPro" id="IPR010730">
    <property type="entry name" value="HET"/>
</dbReference>
<keyword evidence="3" id="KW-1185">Reference proteome</keyword>
<evidence type="ECO:0000313" key="2">
    <source>
        <dbReference type="EMBL" id="KAK0657836.1"/>
    </source>
</evidence>
<reference evidence="2" key="1">
    <citation type="submission" date="2023-06" db="EMBL/GenBank/DDBJ databases">
        <title>Genome-scale phylogeny and comparative genomics of the fungal order Sordariales.</title>
        <authorList>
            <consortium name="Lawrence Berkeley National Laboratory"/>
            <person name="Hensen N."/>
            <person name="Bonometti L."/>
            <person name="Westerberg I."/>
            <person name="Brannstrom I.O."/>
            <person name="Guillou S."/>
            <person name="Cros-Aarteil S."/>
            <person name="Calhoun S."/>
            <person name="Haridas S."/>
            <person name="Kuo A."/>
            <person name="Mondo S."/>
            <person name="Pangilinan J."/>
            <person name="Riley R."/>
            <person name="Labutti K."/>
            <person name="Andreopoulos B."/>
            <person name="Lipzen A."/>
            <person name="Chen C."/>
            <person name="Yanf M."/>
            <person name="Daum C."/>
            <person name="Ng V."/>
            <person name="Clum A."/>
            <person name="Steindorff A."/>
            <person name="Ohm R."/>
            <person name="Martin F."/>
            <person name="Silar P."/>
            <person name="Natvig D."/>
            <person name="Lalanne C."/>
            <person name="Gautier V."/>
            <person name="Ament-Velasquez S.L."/>
            <person name="Kruys A."/>
            <person name="Hutchinson M.I."/>
            <person name="Powell A.J."/>
            <person name="Barry K."/>
            <person name="Miller A.N."/>
            <person name="Grigoriev I.V."/>
            <person name="Debuchy R."/>
            <person name="Gladieux P."/>
            <person name="Thoren M.H."/>
            <person name="Johannesson H."/>
        </authorList>
    </citation>
    <scope>NUCLEOTIDE SEQUENCE</scope>
    <source>
        <strain evidence="2">SMH2532-1</strain>
    </source>
</reference>
<organism evidence="2 3">
    <name type="scientific">Cercophora newfieldiana</name>
    <dbReference type="NCBI Taxonomy" id="92897"/>
    <lineage>
        <taxon>Eukaryota</taxon>
        <taxon>Fungi</taxon>
        <taxon>Dikarya</taxon>
        <taxon>Ascomycota</taxon>
        <taxon>Pezizomycotina</taxon>
        <taxon>Sordariomycetes</taxon>
        <taxon>Sordariomycetidae</taxon>
        <taxon>Sordariales</taxon>
        <taxon>Lasiosphaeriaceae</taxon>
        <taxon>Cercophora</taxon>
    </lineage>
</organism>
<feature type="domain" description="Heterokaryon incompatibility" evidence="1">
    <location>
        <begin position="62"/>
        <end position="234"/>
    </location>
</feature>
<dbReference type="InterPro" id="IPR052895">
    <property type="entry name" value="HetReg/Transcr_Mod"/>
</dbReference>
<feature type="non-terminal residue" evidence="2">
    <location>
        <position position="679"/>
    </location>
</feature>
<proteinExistence type="predicted"/>